<feature type="region of interest" description="Disordered" evidence="1">
    <location>
        <begin position="30"/>
        <end position="103"/>
    </location>
</feature>
<evidence type="ECO:0000313" key="3">
    <source>
        <dbReference type="Proteomes" id="UP001066276"/>
    </source>
</evidence>
<proteinExistence type="predicted"/>
<dbReference type="Proteomes" id="UP001066276">
    <property type="component" value="Chromosome 8"/>
</dbReference>
<gene>
    <name evidence="2" type="ORF">NDU88_007044</name>
</gene>
<dbReference type="AlphaFoldDB" id="A0AAV7NS36"/>
<evidence type="ECO:0000256" key="1">
    <source>
        <dbReference type="SAM" id="MobiDB-lite"/>
    </source>
</evidence>
<accession>A0AAV7NS36</accession>
<sequence length="124" mass="13967">MGADIKYPWDTSLNARACLHLARPYGSDVLGGAMPDPEGVKPAKGERGGRRAYWRNGTRHSMVQPGQRGWKVSRRRKRRKEDAAQSRECSLRGGQEGQLRMRKPATFLEELGLSRYKNGQGKEV</sequence>
<reference evidence="2" key="1">
    <citation type="journal article" date="2022" name="bioRxiv">
        <title>Sequencing and chromosome-scale assembly of the giantPleurodeles waltlgenome.</title>
        <authorList>
            <person name="Brown T."/>
            <person name="Elewa A."/>
            <person name="Iarovenko S."/>
            <person name="Subramanian E."/>
            <person name="Araus A.J."/>
            <person name="Petzold A."/>
            <person name="Susuki M."/>
            <person name="Suzuki K.-i.T."/>
            <person name="Hayashi T."/>
            <person name="Toyoda A."/>
            <person name="Oliveira C."/>
            <person name="Osipova E."/>
            <person name="Leigh N.D."/>
            <person name="Simon A."/>
            <person name="Yun M.H."/>
        </authorList>
    </citation>
    <scope>NUCLEOTIDE SEQUENCE</scope>
    <source>
        <strain evidence="2">20211129_DDA</strain>
        <tissue evidence="2">Liver</tissue>
    </source>
</reference>
<evidence type="ECO:0000313" key="2">
    <source>
        <dbReference type="EMBL" id="KAJ1118857.1"/>
    </source>
</evidence>
<organism evidence="2 3">
    <name type="scientific">Pleurodeles waltl</name>
    <name type="common">Iberian ribbed newt</name>
    <dbReference type="NCBI Taxonomy" id="8319"/>
    <lineage>
        <taxon>Eukaryota</taxon>
        <taxon>Metazoa</taxon>
        <taxon>Chordata</taxon>
        <taxon>Craniata</taxon>
        <taxon>Vertebrata</taxon>
        <taxon>Euteleostomi</taxon>
        <taxon>Amphibia</taxon>
        <taxon>Batrachia</taxon>
        <taxon>Caudata</taxon>
        <taxon>Salamandroidea</taxon>
        <taxon>Salamandridae</taxon>
        <taxon>Pleurodelinae</taxon>
        <taxon>Pleurodeles</taxon>
    </lineage>
</organism>
<name>A0AAV7NS36_PLEWA</name>
<feature type="compositionally biased region" description="Basic and acidic residues" evidence="1">
    <location>
        <begin position="38"/>
        <end position="49"/>
    </location>
</feature>
<keyword evidence="3" id="KW-1185">Reference proteome</keyword>
<comment type="caution">
    <text evidence="2">The sequence shown here is derived from an EMBL/GenBank/DDBJ whole genome shotgun (WGS) entry which is preliminary data.</text>
</comment>
<dbReference type="EMBL" id="JANPWB010000012">
    <property type="protein sequence ID" value="KAJ1118857.1"/>
    <property type="molecule type" value="Genomic_DNA"/>
</dbReference>
<protein>
    <submittedName>
        <fullName evidence="2">Uncharacterized protein</fullName>
    </submittedName>
</protein>